<gene>
    <name evidence="1" type="ORF">J2Z18_003146</name>
</gene>
<dbReference type="Proteomes" id="UP000706926">
    <property type="component" value="Unassembled WGS sequence"/>
</dbReference>
<dbReference type="GeneID" id="95405103"/>
<organism evidence="1 2">
    <name type="scientific">Paenibacillus lactis</name>
    <dbReference type="NCBI Taxonomy" id="228574"/>
    <lineage>
        <taxon>Bacteria</taxon>
        <taxon>Bacillati</taxon>
        <taxon>Bacillota</taxon>
        <taxon>Bacilli</taxon>
        <taxon>Bacillales</taxon>
        <taxon>Paenibacillaceae</taxon>
        <taxon>Paenibacillus</taxon>
    </lineage>
</organism>
<sequence>MSTGIAIYDTEKITAPEALEIGLSFFEAIGVSVNSATYYRLLSNGDHEGDHDLFEISPDRLRENVLRGECDAFWLYHERKGSVPWHAAFSRQTGEFGSFPHLTAFCECSLEEAYASLTAWLKSLAKRFPRFAYGIVYSTEKMTNAYLYAAGNSGVTLFPYENGFAFSKETPGLYKGKGRYSGELLRMVYPCNLVNSRHLHIEIGGVKLGEWITGSREHGKLTNIGKEHWLWEVETTHLDQINQLCGEAGFLVAWKPRPLKKPQRKLP</sequence>
<keyword evidence="2" id="KW-1185">Reference proteome</keyword>
<evidence type="ECO:0000313" key="1">
    <source>
        <dbReference type="EMBL" id="MBP1894043.1"/>
    </source>
</evidence>
<dbReference type="EMBL" id="JAGGKI010000007">
    <property type="protein sequence ID" value="MBP1894043.1"/>
    <property type="molecule type" value="Genomic_DNA"/>
</dbReference>
<name>A0ABS4FCQ8_9BACL</name>
<protein>
    <submittedName>
        <fullName evidence="1">Uncharacterized protein</fullName>
    </submittedName>
</protein>
<dbReference type="RefSeq" id="WP_007131294.1">
    <property type="nucleotide sequence ID" value="NZ_BOSA01000003.1"/>
</dbReference>
<evidence type="ECO:0000313" key="2">
    <source>
        <dbReference type="Proteomes" id="UP000706926"/>
    </source>
</evidence>
<reference evidence="1 2" key="1">
    <citation type="submission" date="2021-03" db="EMBL/GenBank/DDBJ databases">
        <title>Genomic Encyclopedia of Type Strains, Phase IV (KMG-IV): sequencing the most valuable type-strain genomes for metagenomic binning, comparative biology and taxonomic classification.</title>
        <authorList>
            <person name="Goeker M."/>
        </authorList>
    </citation>
    <scope>NUCLEOTIDE SEQUENCE [LARGE SCALE GENOMIC DNA]</scope>
    <source>
        <strain evidence="1 2">DSM 15596</strain>
    </source>
</reference>
<proteinExistence type="predicted"/>
<accession>A0ABS4FCQ8</accession>
<comment type="caution">
    <text evidence="1">The sequence shown here is derived from an EMBL/GenBank/DDBJ whole genome shotgun (WGS) entry which is preliminary data.</text>
</comment>